<dbReference type="EMBL" id="JAVDXU010000002">
    <property type="protein sequence ID" value="MDR7270672.1"/>
    <property type="molecule type" value="Genomic_DNA"/>
</dbReference>
<evidence type="ECO:0000313" key="1">
    <source>
        <dbReference type="EMBL" id="MDR7270672.1"/>
    </source>
</evidence>
<protein>
    <submittedName>
        <fullName evidence="1">Uncharacterized protein</fullName>
    </submittedName>
</protein>
<reference evidence="1 2" key="1">
    <citation type="submission" date="2023-07" db="EMBL/GenBank/DDBJ databases">
        <title>Sorghum-associated microbial communities from plants grown in Nebraska, USA.</title>
        <authorList>
            <person name="Schachtman D."/>
        </authorList>
    </citation>
    <scope>NUCLEOTIDE SEQUENCE [LARGE SCALE GENOMIC DNA]</scope>
    <source>
        <strain evidence="1 2">BE314</strain>
    </source>
</reference>
<dbReference type="Proteomes" id="UP001180453">
    <property type="component" value="Unassembled WGS sequence"/>
</dbReference>
<organism evidence="1 2">
    <name type="scientific">Roseateles saccharophilus</name>
    <name type="common">Pseudomonas saccharophila</name>
    <dbReference type="NCBI Taxonomy" id="304"/>
    <lineage>
        <taxon>Bacteria</taxon>
        <taxon>Pseudomonadati</taxon>
        <taxon>Pseudomonadota</taxon>
        <taxon>Betaproteobacteria</taxon>
        <taxon>Burkholderiales</taxon>
        <taxon>Sphaerotilaceae</taxon>
        <taxon>Roseateles</taxon>
    </lineage>
</organism>
<comment type="caution">
    <text evidence="1">The sequence shown here is derived from an EMBL/GenBank/DDBJ whole genome shotgun (WGS) entry which is preliminary data.</text>
</comment>
<keyword evidence="2" id="KW-1185">Reference proteome</keyword>
<proteinExistence type="predicted"/>
<evidence type="ECO:0000313" key="2">
    <source>
        <dbReference type="Proteomes" id="UP001180453"/>
    </source>
</evidence>
<gene>
    <name evidence="1" type="ORF">J2X20_003330</name>
</gene>
<accession>A0ABU1YP84</accession>
<name>A0ABU1YP84_ROSSA</name>
<sequence length="175" mass="19057">MILTKKAFDFFRQAIGEPRLPPEGLIANIDQVKQMQPSDGLLQWIDGVPPVERPPTPLLDLQQVQAAHLWVVRAEDVVHAGERCEFGDSLESGVIKHTNLTGGAAAYSGGELVFLSDGTIVVNGCSGRYGPRSKAELDSVARAFAQSGYGVWSMGFDEETNRPARFVGAFPEWVE</sequence>
<dbReference type="RefSeq" id="WP_310266801.1">
    <property type="nucleotide sequence ID" value="NZ_JAVDXU010000002.1"/>
</dbReference>